<organism evidence="10 11">
    <name type="scientific">Pythium insidiosum</name>
    <name type="common">Pythiosis disease agent</name>
    <dbReference type="NCBI Taxonomy" id="114742"/>
    <lineage>
        <taxon>Eukaryota</taxon>
        <taxon>Sar</taxon>
        <taxon>Stramenopiles</taxon>
        <taxon>Oomycota</taxon>
        <taxon>Peronosporomycetes</taxon>
        <taxon>Pythiales</taxon>
        <taxon>Pythiaceae</taxon>
        <taxon>Pythium</taxon>
    </lineage>
</organism>
<dbReference type="InterPro" id="IPR032675">
    <property type="entry name" value="LRR_dom_sf"/>
</dbReference>
<keyword evidence="6" id="KW-0408">Iron</keyword>
<dbReference type="InterPro" id="IPR044862">
    <property type="entry name" value="Pro_4_hyd_alph_FE2OG_OXY"/>
</dbReference>
<keyword evidence="4" id="KW-0223">Dioxygenase</keyword>
<dbReference type="PANTHER" id="PTHR12907">
    <property type="entry name" value="EGL NINE HOMOLOG-RELATED"/>
    <property type="match status" value="1"/>
</dbReference>
<dbReference type="InterPro" id="IPR051559">
    <property type="entry name" value="HIF_prolyl_hydroxylases"/>
</dbReference>
<keyword evidence="7" id="KW-0175">Coiled coil</keyword>
<evidence type="ECO:0000256" key="6">
    <source>
        <dbReference type="ARBA" id="ARBA00023004"/>
    </source>
</evidence>
<dbReference type="PANTHER" id="PTHR12907:SF26">
    <property type="entry name" value="HIF PROLYL HYDROXYLASE, ISOFORM C"/>
    <property type="match status" value="1"/>
</dbReference>
<dbReference type="AlphaFoldDB" id="A0AAD5M8I5"/>
<evidence type="ECO:0000313" key="10">
    <source>
        <dbReference type="EMBL" id="KAJ0406576.1"/>
    </source>
</evidence>
<dbReference type="Gene3D" id="3.80.10.10">
    <property type="entry name" value="Ribonuclease Inhibitor"/>
    <property type="match status" value="1"/>
</dbReference>
<evidence type="ECO:0000256" key="2">
    <source>
        <dbReference type="ARBA" id="ARBA00022723"/>
    </source>
</evidence>
<feature type="coiled-coil region" evidence="7">
    <location>
        <begin position="427"/>
        <end position="475"/>
    </location>
</feature>
<dbReference type="InterPro" id="IPR005123">
    <property type="entry name" value="Oxoglu/Fe-dep_dioxygenase_dom"/>
</dbReference>
<feature type="domain" description="Fe2OG dioxygenase" evidence="9">
    <location>
        <begin position="659"/>
        <end position="766"/>
    </location>
</feature>
<feature type="region of interest" description="Disordered" evidence="8">
    <location>
        <begin position="486"/>
        <end position="506"/>
    </location>
</feature>
<keyword evidence="11" id="KW-1185">Reference proteome</keyword>
<keyword evidence="3" id="KW-0847">Vitamin C</keyword>
<dbReference type="InterPro" id="IPR006620">
    <property type="entry name" value="Pro_4_hyd_alph"/>
</dbReference>
<evidence type="ECO:0000256" key="4">
    <source>
        <dbReference type="ARBA" id="ARBA00022964"/>
    </source>
</evidence>
<evidence type="ECO:0000256" key="5">
    <source>
        <dbReference type="ARBA" id="ARBA00023002"/>
    </source>
</evidence>
<gene>
    <name evidence="10" type="ORF">P43SY_004465</name>
</gene>
<accession>A0AAD5M8I5</accession>
<proteinExistence type="predicted"/>
<name>A0AAD5M8I5_PYTIN</name>
<dbReference type="EMBL" id="JAKCXM010000031">
    <property type="protein sequence ID" value="KAJ0406576.1"/>
    <property type="molecule type" value="Genomic_DNA"/>
</dbReference>
<dbReference type="Proteomes" id="UP001209570">
    <property type="component" value="Unassembled WGS sequence"/>
</dbReference>
<evidence type="ECO:0000259" key="9">
    <source>
        <dbReference type="PROSITE" id="PS51471"/>
    </source>
</evidence>
<dbReference type="Pfam" id="PF13640">
    <property type="entry name" value="2OG-FeII_Oxy_3"/>
    <property type="match status" value="1"/>
</dbReference>
<comment type="caution">
    <text evidence="10">The sequence shown here is derived from an EMBL/GenBank/DDBJ whole genome shotgun (WGS) entry which is preliminary data.</text>
</comment>
<dbReference type="SMART" id="SM00702">
    <property type="entry name" value="P4Hc"/>
    <property type="match status" value="1"/>
</dbReference>
<evidence type="ECO:0000256" key="7">
    <source>
        <dbReference type="SAM" id="Coils"/>
    </source>
</evidence>
<reference evidence="10" key="1">
    <citation type="submission" date="2021-12" db="EMBL/GenBank/DDBJ databases">
        <title>Prjna785345.</title>
        <authorList>
            <person name="Rujirawat T."/>
            <person name="Krajaejun T."/>
        </authorList>
    </citation>
    <scope>NUCLEOTIDE SEQUENCE</scope>
    <source>
        <strain evidence="10">Pi057C3</strain>
    </source>
</reference>
<dbReference type="Gene3D" id="2.60.120.620">
    <property type="entry name" value="q2cbj1_9rhob like domain"/>
    <property type="match status" value="1"/>
</dbReference>
<sequence length="806" mass="90538">MHQELPAIGRRGVRLLDALRFPCVVIEAEGGVLAVEYEEDGTVERGVEPHEFELTDDKHAVARTVCSNPPRDRLLDKMPSPHHGQGDIEAIGSCVLVFVLPFLDHLSWLQTANLVSRSWSDIVLHPSGWTVLRLPSSVFVRGKTLGTPALMKMFLRVLDVRLATSRCRVGDVVRRLVANECDLIDEDARQLIQKCPQCRALELRGCSRVSFLLLYDLLRMTRERRAQLQMIDVWLCPGISPAFVMQLERNRSTRRALSDDPPAPRILGPGFHIAEIDVMSLEELRRQATPALQGEWVRSAQDWTWVEKRWLLGWLSRSEIPLQNHFGRARECISRFPLSAIPLIDLSPVLRRVGTTNYRLVGLPTTLSDLMRLAMTHDTVETVACLQRVQRLYADSCDHSMGRSGESAAEQENDDPNSLEARAARVFAQLRETTEQLQHQVAQLEHQVSVMSAARDGAAREYNAAQRELDRVAREADRALFSLATGSASSPNTASGTGCETSLPLSPPTNGVVTIRPEDDSLPPLPSLSRVAALGRALETEHVAILDGFLGTELCERLRRDVETIYAQSRAQKHAGGPETPIDDEVRPPAPPTTLHFRPGELAGGNTGRNLRYQLAHVRGDYVLWLDETDAACPESVALTLRQLDRLVLERLARTSDELQDSALFRKKAMVTCYPGDSGARYTTHCDNPNRNGRKLTAILYLNAAWDSERDGGALRVKHRQHGERTIAPLLDRLLLFYSDQRVPHEVLPVQSSTRNRFALTVWYLDYDEFMNAQLFGEILQDPSKERARIQREQEGFRTVESDHQL</sequence>
<evidence type="ECO:0000256" key="1">
    <source>
        <dbReference type="ARBA" id="ARBA00001961"/>
    </source>
</evidence>
<comment type="cofactor">
    <cofactor evidence="1">
        <name>L-ascorbate</name>
        <dbReference type="ChEBI" id="CHEBI:38290"/>
    </cofactor>
</comment>
<dbReference type="GO" id="GO:0008198">
    <property type="term" value="F:ferrous iron binding"/>
    <property type="evidence" value="ECO:0007669"/>
    <property type="project" value="TreeGrafter"/>
</dbReference>
<protein>
    <recommendedName>
        <fullName evidence="9">Fe2OG dioxygenase domain-containing protein</fullName>
    </recommendedName>
</protein>
<dbReference type="GO" id="GO:0031543">
    <property type="term" value="F:peptidyl-proline dioxygenase activity"/>
    <property type="evidence" value="ECO:0007669"/>
    <property type="project" value="TreeGrafter"/>
</dbReference>
<dbReference type="GO" id="GO:0031418">
    <property type="term" value="F:L-ascorbic acid binding"/>
    <property type="evidence" value="ECO:0007669"/>
    <property type="project" value="UniProtKB-KW"/>
</dbReference>
<dbReference type="GO" id="GO:0071456">
    <property type="term" value="P:cellular response to hypoxia"/>
    <property type="evidence" value="ECO:0007669"/>
    <property type="project" value="TreeGrafter"/>
</dbReference>
<evidence type="ECO:0000256" key="3">
    <source>
        <dbReference type="ARBA" id="ARBA00022896"/>
    </source>
</evidence>
<evidence type="ECO:0000256" key="8">
    <source>
        <dbReference type="SAM" id="MobiDB-lite"/>
    </source>
</evidence>
<keyword evidence="5" id="KW-0560">Oxidoreductase</keyword>
<evidence type="ECO:0000313" key="11">
    <source>
        <dbReference type="Proteomes" id="UP001209570"/>
    </source>
</evidence>
<keyword evidence="2" id="KW-0479">Metal-binding</keyword>
<dbReference type="PROSITE" id="PS51471">
    <property type="entry name" value="FE2OG_OXY"/>
    <property type="match status" value="1"/>
</dbReference>